<keyword evidence="7 15" id="KW-1133">Transmembrane helix</keyword>
<feature type="region of interest" description="Disordered" evidence="14">
    <location>
        <begin position="1"/>
        <end position="46"/>
    </location>
</feature>
<evidence type="ECO:0000256" key="2">
    <source>
        <dbReference type="ARBA" id="ARBA00006675"/>
    </source>
</evidence>
<evidence type="ECO:0000313" key="17">
    <source>
        <dbReference type="Proteomes" id="UP001178507"/>
    </source>
</evidence>
<keyword evidence="10" id="KW-0594">Phospholipid biosynthesis</keyword>
<dbReference type="PANTHER" id="PTHR31201:SF1">
    <property type="entry name" value="GLYCEROPHOSPHOCHOLINE ACYLTRANSFERASE 1"/>
    <property type="match status" value="1"/>
</dbReference>
<evidence type="ECO:0000256" key="3">
    <source>
        <dbReference type="ARBA" id="ARBA00019082"/>
    </source>
</evidence>
<accession>A0AA36I2M7</accession>
<reference evidence="16" key="1">
    <citation type="submission" date="2023-08" db="EMBL/GenBank/DDBJ databases">
        <authorList>
            <person name="Chen Y."/>
            <person name="Shah S."/>
            <person name="Dougan E. K."/>
            <person name="Thang M."/>
            <person name="Chan C."/>
        </authorList>
    </citation>
    <scope>NUCLEOTIDE SEQUENCE</scope>
</reference>
<feature type="transmembrane region" description="Helical" evidence="15">
    <location>
        <begin position="153"/>
        <end position="170"/>
    </location>
</feature>
<keyword evidence="12" id="KW-0012">Acyltransferase</keyword>
<evidence type="ECO:0000256" key="10">
    <source>
        <dbReference type="ARBA" id="ARBA00023209"/>
    </source>
</evidence>
<dbReference type="PANTHER" id="PTHR31201">
    <property type="entry name" value="OS01G0585100 PROTEIN"/>
    <property type="match status" value="1"/>
</dbReference>
<feature type="transmembrane region" description="Helical" evidence="15">
    <location>
        <begin position="347"/>
        <end position="369"/>
    </location>
</feature>
<evidence type="ECO:0000256" key="5">
    <source>
        <dbReference type="ARBA" id="ARBA00022679"/>
    </source>
</evidence>
<evidence type="ECO:0000256" key="6">
    <source>
        <dbReference type="ARBA" id="ARBA00022692"/>
    </source>
</evidence>
<keyword evidence="4" id="KW-0444">Lipid biosynthesis</keyword>
<feature type="compositionally biased region" description="Low complexity" evidence="14">
    <location>
        <begin position="11"/>
        <end position="22"/>
    </location>
</feature>
<dbReference type="GO" id="GO:0016746">
    <property type="term" value="F:acyltransferase activity"/>
    <property type="evidence" value="ECO:0007669"/>
    <property type="project" value="UniProtKB-KW"/>
</dbReference>
<keyword evidence="11" id="KW-1208">Phospholipid metabolism</keyword>
<gene>
    <name evidence="16" type="ORF">EVOR1521_LOCUS7438</name>
</gene>
<protein>
    <recommendedName>
        <fullName evidence="3">Glycerophosphocholine acyltransferase 1</fullName>
    </recommendedName>
</protein>
<keyword evidence="13" id="KW-0175">Coiled coil</keyword>
<feature type="transmembrane region" description="Helical" evidence="15">
    <location>
        <begin position="309"/>
        <end position="327"/>
    </location>
</feature>
<evidence type="ECO:0000256" key="7">
    <source>
        <dbReference type="ARBA" id="ARBA00022989"/>
    </source>
</evidence>
<dbReference type="InterPro" id="IPR021261">
    <property type="entry name" value="GPCAT"/>
</dbReference>
<feature type="transmembrane region" description="Helical" evidence="15">
    <location>
        <begin position="179"/>
        <end position="198"/>
    </location>
</feature>
<keyword evidence="8" id="KW-0443">Lipid metabolism</keyword>
<dbReference type="GO" id="GO:0016020">
    <property type="term" value="C:membrane"/>
    <property type="evidence" value="ECO:0007669"/>
    <property type="project" value="UniProtKB-SubCell"/>
</dbReference>
<dbReference type="AlphaFoldDB" id="A0AA36I2M7"/>
<keyword evidence="6 15" id="KW-0812">Transmembrane</keyword>
<feature type="transmembrane region" description="Helical" evidence="15">
    <location>
        <begin position="279"/>
        <end position="297"/>
    </location>
</feature>
<keyword evidence="17" id="KW-1185">Reference proteome</keyword>
<evidence type="ECO:0000256" key="8">
    <source>
        <dbReference type="ARBA" id="ARBA00023098"/>
    </source>
</evidence>
<feature type="compositionally biased region" description="Acidic residues" evidence="14">
    <location>
        <begin position="1"/>
        <end position="10"/>
    </location>
</feature>
<evidence type="ECO:0000256" key="15">
    <source>
        <dbReference type="SAM" id="Phobius"/>
    </source>
</evidence>
<dbReference type="EMBL" id="CAUJNA010000597">
    <property type="protein sequence ID" value="CAJ1379087.1"/>
    <property type="molecule type" value="Genomic_DNA"/>
</dbReference>
<name>A0AA36I2M7_9DINO</name>
<comment type="subcellular location">
    <subcellularLocation>
        <location evidence="1">Membrane</location>
        <topology evidence="1">Multi-pass membrane protein</topology>
    </subcellularLocation>
</comment>
<proteinExistence type="inferred from homology"/>
<dbReference type="Proteomes" id="UP001178507">
    <property type="component" value="Unassembled WGS sequence"/>
</dbReference>
<feature type="transmembrane region" description="Helical" evidence="15">
    <location>
        <begin position="130"/>
        <end position="147"/>
    </location>
</feature>
<keyword evidence="5" id="KW-0808">Transferase</keyword>
<dbReference type="GO" id="GO:0006656">
    <property type="term" value="P:phosphatidylcholine biosynthetic process"/>
    <property type="evidence" value="ECO:0007669"/>
    <property type="project" value="TreeGrafter"/>
</dbReference>
<sequence>MDAMEPEPEGPSEGSVVGSMSVHSRENSQDDASDSGSEHLYNTDHESDGELEAIQRGVARPPLVQKVEKLMTDLRQRQERFKRRRDNLAQSVSRGIRKEFLQQQERIVLRSKQMAKKLQSGRSRAWRHKWVFALVEADFVVTAFWLGKSPETFYVYFTAQMAVVLLVKIFDYRFTAQHYFLLDFCFFSNACTLTWLWLCPTSGWLFNAVEAFCGVLAISVPLFRNSCVPHDFARISNAYVHYPQLLLVLSVLWSCEGDLCVGVEAGYSERWSSRIFHAWSTYMTWAVVYASVIFVFAKNRIERKRRSTLYNYFAHELGFTNMLPGWLRGYSAVLFMMGHQTLFLTGLWFIFVPFPVQVVATLLAIIVFFHNGGRFYVDHFWKAHARNTVLYLDAANNIMTQAKDTGSHSSLESRNTDDSPH</sequence>
<dbReference type="Pfam" id="PF10998">
    <property type="entry name" value="DUF2838"/>
    <property type="match status" value="1"/>
</dbReference>
<keyword evidence="9 15" id="KW-0472">Membrane</keyword>
<organism evidence="16 17">
    <name type="scientific">Effrenium voratum</name>
    <dbReference type="NCBI Taxonomy" id="2562239"/>
    <lineage>
        <taxon>Eukaryota</taxon>
        <taxon>Sar</taxon>
        <taxon>Alveolata</taxon>
        <taxon>Dinophyceae</taxon>
        <taxon>Suessiales</taxon>
        <taxon>Symbiodiniaceae</taxon>
        <taxon>Effrenium</taxon>
    </lineage>
</organism>
<comment type="caution">
    <text evidence="16">The sequence shown here is derived from an EMBL/GenBank/DDBJ whole genome shotgun (WGS) entry which is preliminary data.</text>
</comment>
<evidence type="ECO:0000313" key="16">
    <source>
        <dbReference type="EMBL" id="CAJ1379087.1"/>
    </source>
</evidence>
<evidence type="ECO:0000256" key="11">
    <source>
        <dbReference type="ARBA" id="ARBA00023264"/>
    </source>
</evidence>
<evidence type="ECO:0000256" key="1">
    <source>
        <dbReference type="ARBA" id="ARBA00004141"/>
    </source>
</evidence>
<evidence type="ECO:0000256" key="13">
    <source>
        <dbReference type="SAM" id="Coils"/>
    </source>
</evidence>
<evidence type="ECO:0000256" key="12">
    <source>
        <dbReference type="ARBA" id="ARBA00023315"/>
    </source>
</evidence>
<evidence type="ECO:0000256" key="9">
    <source>
        <dbReference type="ARBA" id="ARBA00023136"/>
    </source>
</evidence>
<evidence type="ECO:0000256" key="4">
    <source>
        <dbReference type="ARBA" id="ARBA00022516"/>
    </source>
</evidence>
<comment type="similarity">
    <text evidence="2">Belongs to the GPC1 family.</text>
</comment>
<feature type="coiled-coil region" evidence="13">
    <location>
        <begin position="64"/>
        <end position="91"/>
    </location>
</feature>
<evidence type="ECO:0000256" key="14">
    <source>
        <dbReference type="SAM" id="MobiDB-lite"/>
    </source>
</evidence>